<reference evidence="2" key="1">
    <citation type="submission" date="2016-04" db="EMBL/GenBank/DDBJ databases">
        <authorList>
            <person name="Evans L.H."/>
            <person name="Alamgir A."/>
            <person name="Owens N."/>
            <person name="Weber N.D."/>
            <person name="Virtaneva K."/>
            <person name="Barbian K."/>
            <person name="Babar A."/>
            <person name="Rosenke K."/>
        </authorList>
    </citation>
    <scope>NUCLEOTIDE SEQUENCE</scope>
    <source>
        <strain evidence="2">86</strain>
    </source>
</reference>
<feature type="region of interest" description="Disordered" evidence="1">
    <location>
        <begin position="125"/>
        <end position="159"/>
    </location>
</feature>
<evidence type="ECO:0000313" key="2">
    <source>
        <dbReference type="EMBL" id="SBW12677.1"/>
    </source>
</evidence>
<feature type="compositionally biased region" description="Basic and acidic residues" evidence="1">
    <location>
        <begin position="125"/>
        <end position="139"/>
    </location>
</feature>
<feature type="compositionally biased region" description="Polar residues" evidence="1">
    <location>
        <begin position="197"/>
        <end position="213"/>
    </location>
</feature>
<evidence type="ECO:0008006" key="3">
    <source>
        <dbReference type="Google" id="ProtNLM"/>
    </source>
</evidence>
<accession>A0A212KLY4</accession>
<dbReference type="EMBL" id="FLUO01000003">
    <property type="protein sequence ID" value="SBW12677.1"/>
    <property type="molecule type" value="Genomic_DNA"/>
</dbReference>
<evidence type="ECO:0000256" key="1">
    <source>
        <dbReference type="SAM" id="MobiDB-lite"/>
    </source>
</evidence>
<proteinExistence type="predicted"/>
<dbReference type="AlphaFoldDB" id="A0A212KLY4"/>
<protein>
    <recommendedName>
        <fullName evidence="3">DUF1376 domain-containing protein</fullName>
    </recommendedName>
</protein>
<feature type="region of interest" description="Disordered" evidence="1">
    <location>
        <begin position="171"/>
        <end position="228"/>
    </location>
</feature>
<organism evidence="2">
    <name type="scientific">uncultured Alphaproteobacteria bacterium</name>
    <dbReference type="NCBI Taxonomy" id="91750"/>
    <lineage>
        <taxon>Bacteria</taxon>
        <taxon>Pseudomonadati</taxon>
        <taxon>Pseudomonadota</taxon>
        <taxon>Alphaproteobacteria</taxon>
        <taxon>environmental samples</taxon>
    </lineage>
</organism>
<gene>
    <name evidence="2" type="ORF">KL86APRO_30168</name>
</gene>
<name>A0A212KLY4_9PROT</name>
<sequence>MDNLPEPMVPEACDLRDFPFTPIFRARLFGSEFHARASDGGWRAGVTLWLKSWDQVPAGSLPDDDVSLCRLAELGRDRRAWAKVKDEALHGWVKCSDGRLYHPVVAEGVTEAWARKLAQRERTAAARAAREAKRKEEAARVSGGSDTGSDNAPCDATTDTATTSVTDAVTASKGQGQGQGQGQVFKKKEEDIPPLSETPTGGASEASGTSTPSPAELTAPGGVQPPEWDDETVAYLRRNSRETAESVRAVLIDLGKSHGRDEIGAAIDQARCSTATKPLAFVGAHLARLRAASPLASTPDEPWKRLNLTRTEWEAL</sequence>